<evidence type="ECO:0000313" key="4">
    <source>
        <dbReference type="Proteomes" id="UP000217211"/>
    </source>
</evidence>
<dbReference type="Gene3D" id="3.30.450.20">
    <property type="entry name" value="PAS domain"/>
    <property type="match status" value="1"/>
</dbReference>
<evidence type="ECO:0000259" key="2">
    <source>
        <dbReference type="Pfam" id="PF08448"/>
    </source>
</evidence>
<gene>
    <name evidence="3" type="ORF">SJ05684_c19230</name>
</gene>
<dbReference type="KEGG" id="esj:SJ05684_c19230"/>
<dbReference type="InterPro" id="IPR013656">
    <property type="entry name" value="PAS_4"/>
</dbReference>
<dbReference type="EMBL" id="CP023067">
    <property type="protein sequence ID" value="ASY63365.1"/>
    <property type="molecule type" value="Genomic_DNA"/>
</dbReference>
<dbReference type="AlphaFoldDB" id="A0A249PC65"/>
<protein>
    <recommendedName>
        <fullName evidence="2">PAS fold-4 domain-containing protein</fullName>
    </recommendedName>
</protein>
<sequence length="280" mass="31497">MCSGEHAWAPQGPCIPHEGQSANRSDRLRQAGWLGASGWQWGFELKELIELFWFKYSQMQFAVKVADEHLIGILDRELDPILKAVYDRKAASVEEARLQFQFLVDMLRAEADDLTCVLRHSQLLRSLIDRYFAATGAADVAGLDLERTPKLPKRGRADEGLLNEAILDSFPDRIAVITPDYRYLYANRVNADHLGSKPIDLIGRHIVEFIGLQRFEQRVKAYLDRCFAGEIVDYSFAKSVGGNTVAVRCRMTPCLSSKSRVIGAILVIQEQADCRRAIAA</sequence>
<proteinExistence type="predicted"/>
<keyword evidence="4" id="KW-1185">Reference proteome</keyword>
<evidence type="ECO:0000256" key="1">
    <source>
        <dbReference type="SAM" id="MobiDB-lite"/>
    </source>
</evidence>
<feature type="region of interest" description="Disordered" evidence="1">
    <location>
        <begin position="1"/>
        <end position="21"/>
    </location>
</feature>
<accession>A0A249PC65</accession>
<dbReference type="InterPro" id="IPR000014">
    <property type="entry name" value="PAS"/>
</dbReference>
<feature type="domain" description="PAS fold-4" evidence="2">
    <location>
        <begin position="167"/>
        <end position="270"/>
    </location>
</feature>
<dbReference type="NCBIfam" id="TIGR00229">
    <property type="entry name" value="sensory_box"/>
    <property type="match status" value="1"/>
</dbReference>
<reference evidence="3 4" key="1">
    <citation type="submission" date="2017-08" db="EMBL/GenBank/DDBJ databases">
        <title>Multipartite genome sequences of Sinorhizobium species nodulating soybeans.</title>
        <authorList>
            <person name="Tian C.F."/>
        </authorList>
    </citation>
    <scope>NUCLEOTIDE SEQUENCE [LARGE SCALE GENOMIC DNA]</scope>
    <source>
        <strain evidence="3 4">CCBAU 05684</strain>
    </source>
</reference>
<dbReference type="eggNOG" id="COG3829">
    <property type="taxonomic scope" value="Bacteria"/>
</dbReference>
<organism evidence="3 4">
    <name type="scientific">Sinorhizobium sojae CCBAU 05684</name>
    <dbReference type="NCBI Taxonomy" id="716928"/>
    <lineage>
        <taxon>Bacteria</taxon>
        <taxon>Pseudomonadati</taxon>
        <taxon>Pseudomonadota</taxon>
        <taxon>Alphaproteobacteria</taxon>
        <taxon>Hyphomicrobiales</taxon>
        <taxon>Rhizobiaceae</taxon>
        <taxon>Sinorhizobium/Ensifer group</taxon>
        <taxon>Sinorhizobium</taxon>
    </lineage>
</organism>
<dbReference type="STRING" id="716928.GCA_000261485_00068"/>
<name>A0A249PC65_9HYPH</name>
<dbReference type="SUPFAM" id="SSF55785">
    <property type="entry name" value="PYP-like sensor domain (PAS domain)"/>
    <property type="match status" value="1"/>
</dbReference>
<evidence type="ECO:0000313" key="3">
    <source>
        <dbReference type="EMBL" id="ASY63365.1"/>
    </source>
</evidence>
<dbReference type="Pfam" id="PF08448">
    <property type="entry name" value="PAS_4"/>
    <property type="match status" value="1"/>
</dbReference>
<dbReference type="CDD" id="cd00130">
    <property type="entry name" value="PAS"/>
    <property type="match status" value="1"/>
</dbReference>
<dbReference type="InterPro" id="IPR035965">
    <property type="entry name" value="PAS-like_dom_sf"/>
</dbReference>
<dbReference type="Proteomes" id="UP000217211">
    <property type="component" value="Chromosome"/>
</dbReference>